<dbReference type="PANTHER" id="PTHR42743:SF10">
    <property type="entry name" value="D-ALANINE AMINOTRANSFERASE"/>
    <property type="match status" value="1"/>
</dbReference>
<comment type="cofactor">
    <cofactor evidence="1 5">
        <name>pyridoxal 5'-phosphate</name>
        <dbReference type="ChEBI" id="CHEBI:597326"/>
    </cofactor>
</comment>
<dbReference type="InterPro" id="IPR043132">
    <property type="entry name" value="BCAT-like_C"/>
</dbReference>
<dbReference type="InterPro" id="IPR043131">
    <property type="entry name" value="BCAT-like_N"/>
</dbReference>
<evidence type="ECO:0000256" key="4">
    <source>
        <dbReference type="RuleBase" id="RU004106"/>
    </source>
</evidence>
<dbReference type="RefSeq" id="WP_285764463.1">
    <property type="nucleotide sequence ID" value="NZ_BSYJ01000004.1"/>
</dbReference>
<keyword evidence="6" id="KW-0808">Transferase</keyword>
<sequence length="290" mass="32488">MQNIAFLNGEYLPLEQARISPLDRGFLFGEGVYEVIPAIQGRAIALVPHIHRLLQGMRALEIKPAWAMDDWRNLCEALIEKNTDASISSNLGIYLHVSRGADKRRFHAYPEGLQPTIFGFAFELQESCLHSPDIKKTLSVITAEDLRWQRCHIKSTSLLGNVMHFQQGQAAGSDEAILHNANGNVTEASAANVFLVKDGTVITPPLEQQLLPGITRMMLLDILRRHTEIPVEERPVQLQELRSADEVWLTSSTKGVTPVTRIDGEPVASGEAGELWQRLNPVFHQHKFDY</sequence>
<accession>A0ABQ6M0J4</accession>
<dbReference type="CDD" id="cd01558">
    <property type="entry name" value="D-AAT_like"/>
    <property type="match status" value="1"/>
</dbReference>
<keyword evidence="7" id="KW-1185">Reference proteome</keyword>
<evidence type="ECO:0000313" key="6">
    <source>
        <dbReference type="EMBL" id="GMG87846.1"/>
    </source>
</evidence>
<dbReference type="PROSITE" id="PS00770">
    <property type="entry name" value="AA_TRANSFER_CLASS_4"/>
    <property type="match status" value="1"/>
</dbReference>
<reference evidence="6 7" key="1">
    <citation type="submission" date="2023-04" db="EMBL/GenBank/DDBJ databases">
        <title>Marinobulbifer ophiurae gen. nov., sp. Nov., isolate from tissue of brittle star Ophioplocus japonicus.</title>
        <authorList>
            <person name="Kawano K."/>
            <person name="Sawayama S."/>
            <person name="Nakagawa S."/>
        </authorList>
    </citation>
    <scope>NUCLEOTIDE SEQUENCE [LARGE SCALE GENOMIC DNA]</scope>
    <source>
        <strain evidence="6 7">NKW57</strain>
    </source>
</reference>
<proteinExistence type="inferred from homology"/>
<dbReference type="InterPro" id="IPR036038">
    <property type="entry name" value="Aminotransferase-like"/>
</dbReference>
<evidence type="ECO:0000256" key="1">
    <source>
        <dbReference type="ARBA" id="ARBA00001933"/>
    </source>
</evidence>
<evidence type="ECO:0000313" key="7">
    <source>
        <dbReference type="Proteomes" id="UP001224392"/>
    </source>
</evidence>
<dbReference type="InterPro" id="IPR018300">
    <property type="entry name" value="Aminotrans_IV_CS"/>
</dbReference>
<evidence type="ECO:0000256" key="3">
    <source>
        <dbReference type="ARBA" id="ARBA00022898"/>
    </source>
</evidence>
<dbReference type="Pfam" id="PF01063">
    <property type="entry name" value="Aminotran_4"/>
    <property type="match status" value="1"/>
</dbReference>
<keyword evidence="3 5" id="KW-0663">Pyridoxal phosphate</keyword>
<dbReference type="Gene3D" id="3.20.10.10">
    <property type="entry name" value="D-amino Acid Aminotransferase, subunit A, domain 2"/>
    <property type="match status" value="1"/>
</dbReference>
<dbReference type="InterPro" id="IPR050571">
    <property type="entry name" value="Class-IV_PLP-Dep_Aminotrnsfr"/>
</dbReference>
<dbReference type="GO" id="GO:0008483">
    <property type="term" value="F:transaminase activity"/>
    <property type="evidence" value="ECO:0007669"/>
    <property type="project" value="UniProtKB-KW"/>
</dbReference>
<keyword evidence="6" id="KW-0032">Aminotransferase</keyword>
<dbReference type="Gene3D" id="3.30.470.10">
    <property type="match status" value="1"/>
</dbReference>
<dbReference type="InterPro" id="IPR001544">
    <property type="entry name" value="Aminotrans_IV"/>
</dbReference>
<name>A0ABQ6M0J4_9GAMM</name>
<gene>
    <name evidence="6" type="ORF">MNKW57_21670</name>
</gene>
<organism evidence="6 7">
    <name type="scientific">Biformimicrobium ophioploci</name>
    <dbReference type="NCBI Taxonomy" id="3036711"/>
    <lineage>
        <taxon>Bacteria</taxon>
        <taxon>Pseudomonadati</taxon>
        <taxon>Pseudomonadota</taxon>
        <taxon>Gammaproteobacteria</taxon>
        <taxon>Cellvibrionales</taxon>
        <taxon>Microbulbiferaceae</taxon>
        <taxon>Biformimicrobium</taxon>
    </lineage>
</organism>
<comment type="similarity">
    <text evidence="2 4">Belongs to the class-IV pyridoxal-phosphate-dependent aminotransferase family.</text>
</comment>
<evidence type="ECO:0000256" key="5">
    <source>
        <dbReference type="RuleBase" id="RU004516"/>
    </source>
</evidence>
<dbReference type="PANTHER" id="PTHR42743">
    <property type="entry name" value="AMINO-ACID AMINOTRANSFERASE"/>
    <property type="match status" value="1"/>
</dbReference>
<comment type="caution">
    <text evidence="6">The sequence shown here is derived from an EMBL/GenBank/DDBJ whole genome shotgun (WGS) entry which is preliminary data.</text>
</comment>
<evidence type="ECO:0000256" key="2">
    <source>
        <dbReference type="ARBA" id="ARBA00009320"/>
    </source>
</evidence>
<dbReference type="EMBL" id="BSYJ01000004">
    <property type="protein sequence ID" value="GMG87846.1"/>
    <property type="molecule type" value="Genomic_DNA"/>
</dbReference>
<dbReference type="SUPFAM" id="SSF56752">
    <property type="entry name" value="D-aminoacid aminotransferase-like PLP-dependent enzymes"/>
    <property type="match status" value="1"/>
</dbReference>
<dbReference type="Proteomes" id="UP001224392">
    <property type="component" value="Unassembled WGS sequence"/>
</dbReference>
<protein>
    <submittedName>
        <fullName evidence="6">D-amino acid aminotransferase</fullName>
    </submittedName>
</protein>